<gene>
    <name evidence="3" type="ORF">LCGC14_3133560</name>
</gene>
<feature type="region of interest" description="Disordered" evidence="1">
    <location>
        <begin position="41"/>
        <end position="111"/>
    </location>
</feature>
<dbReference type="GO" id="GO:0003677">
    <property type="term" value="F:DNA binding"/>
    <property type="evidence" value="ECO:0007669"/>
    <property type="project" value="InterPro"/>
</dbReference>
<sequence>MKTSENCGRKQTPATKRAIARAMTGSKNPAWKDGRRASRRIAGAKTNDKSIVHHVDGDSKNNKKSNLKKIPKAQRSKHEKIHERGKNFSSGGGTKKIKRGYVAKRLKKRKA</sequence>
<comment type="caution">
    <text evidence="3">The sequence shown here is derived from an EMBL/GenBank/DDBJ whole genome shotgun (WGS) entry which is preliminary data.</text>
</comment>
<dbReference type="InterPro" id="IPR044925">
    <property type="entry name" value="His-Me_finger_sf"/>
</dbReference>
<evidence type="ECO:0000256" key="1">
    <source>
        <dbReference type="SAM" id="MobiDB-lite"/>
    </source>
</evidence>
<organism evidence="3">
    <name type="scientific">marine sediment metagenome</name>
    <dbReference type="NCBI Taxonomy" id="412755"/>
    <lineage>
        <taxon>unclassified sequences</taxon>
        <taxon>metagenomes</taxon>
        <taxon>ecological metagenomes</taxon>
    </lineage>
</organism>
<dbReference type="Gene3D" id="3.90.75.20">
    <property type="match status" value="1"/>
</dbReference>
<proteinExistence type="predicted"/>
<dbReference type="SUPFAM" id="SSF54060">
    <property type="entry name" value="His-Me finger endonucleases"/>
    <property type="match status" value="1"/>
</dbReference>
<dbReference type="InterPro" id="IPR003611">
    <property type="entry name" value="NUMOD3"/>
</dbReference>
<feature type="compositionally biased region" description="Basic residues" evidence="1">
    <location>
        <begin position="95"/>
        <end position="111"/>
    </location>
</feature>
<reference evidence="3" key="1">
    <citation type="journal article" date="2015" name="Nature">
        <title>Complex archaea that bridge the gap between prokaryotes and eukaryotes.</title>
        <authorList>
            <person name="Spang A."/>
            <person name="Saw J.H."/>
            <person name="Jorgensen S.L."/>
            <person name="Zaremba-Niedzwiedzka K."/>
            <person name="Martijn J."/>
            <person name="Lind A.E."/>
            <person name="van Eijk R."/>
            <person name="Schleper C."/>
            <person name="Guy L."/>
            <person name="Ettema T.J."/>
        </authorList>
    </citation>
    <scope>NUCLEOTIDE SEQUENCE</scope>
</reference>
<dbReference type="Pfam" id="PF07460">
    <property type="entry name" value="NUMOD3"/>
    <property type="match status" value="1"/>
</dbReference>
<protein>
    <recommendedName>
        <fullName evidence="2">Nuclease associated modular domain-containing protein</fullName>
    </recommendedName>
</protein>
<dbReference type="AlphaFoldDB" id="A0A0F8VYZ9"/>
<feature type="domain" description="Nuclease associated modular" evidence="2">
    <location>
        <begin position="8"/>
        <end position="29"/>
    </location>
</feature>
<evidence type="ECO:0000313" key="3">
    <source>
        <dbReference type="EMBL" id="KKK49587.1"/>
    </source>
</evidence>
<dbReference type="EMBL" id="LAZR01068463">
    <property type="protein sequence ID" value="KKK49587.1"/>
    <property type="molecule type" value="Genomic_DNA"/>
</dbReference>
<name>A0A0F8VYZ9_9ZZZZ</name>
<evidence type="ECO:0000259" key="2">
    <source>
        <dbReference type="Pfam" id="PF07460"/>
    </source>
</evidence>
<accession>A0A0F8VYZ9</accession>
<feature type="compositionally biased region" description="Basic and acidic residues" evidence="1">
    <location>
        <begin position="46"/>
        <end position="61"/>
    </location>
</feature>
<feature type="compositionally biased region" description="Basic residues" evidence="1">
    <location>
        <begin position="62"/>
        <end position="79"/>
    </location>
</feature>